<sequence length="35" mass="3970">MVQVTQAALTEVKKAISKHQDEMQDVFVRLHMSIG</sequence>
<comment type="caution">
    <text evidence="1">The sequence shown here is derived from an EMBL/GenBank/DDBJ whole genome shotgun (WGS) entry which is preliminary data.</text>
</comment>
<keyword evidence="2" id="KW-1185">Reference proteome</keyword>
<evidence type="ECO:0000313" key="2">
    <source>
        <dbReference type="Proteomes" id="UP001519343"/>
    </source>
</evidence>
<protein>
    <submittedName>
        <fullName evidence="1">Uncharacterized protein</fullName>
    </submittedName>
</protein>
<accession>A0ABS4GTN2</accession>
<dbReference type="Proteomes" id="UP001519343">
    <property type="component" value="Unassembled WGS sequence"/>
</dbReference>
<name>A0ABS4GTN2_9BACL</name>
<dbReference type="EMBL" id="JAGGKT010000012">
    <property type="protein sequence ID" value="MBP1933634.1"/>
    <property type="molecule type" value="Genomic_DNA"/>
</dbReference>
<organism evidence="1 2">
    <name type="scientific">Ammoniphilus resinae</name>
    <dbReference type="NCBI Taxonomy" id="861532"/>
    <lineage>
        <taxon>Bacteria</taxon>
        <taxon>Bacillati</taxon>
        <taxon>Bacillota</taxon>
        <taxon>Bacilli</taxon>
        <taxon>Bacillales</taxon>
        <taxon>Paenibacillaceae</taxon>
        <taxon>Aneurinibacillus group</taxon>
        <taxon>Ammoniphilus</taxon>
    </lineage>
</organism>
<evidence type="ECO:0000313" key="1">
    <source>
        <dbReference type="EMBL" id="MBP1933634.1"/>
    </source>
</evidence>
<reference evidence="1 2" key="1">
    <citation type="submission" date="2021-03" db="EMBL/GenBank/DDBJ databases">
        <title>Genomic Encyclopedia of Type Strains, Phase IV (KMG-IV): sequencing the most valuable type-strain genomes for metagenomic binning, comparative biology and taxonomic classification.</title>
        <authorList>
            <person name="Goeker M."/>
        </authorList>
    </citation>
    <scope>NUCLEOTIDE SEQUENCE [LARGE SCALE GENOMIC DNA]</scope>
    <source>
        <strain evidence="1 2">DSM 24738</strain>
    </source>
</reference>
<proteinExistence type="predicted"/>
<gene>
    <name evidence="1" type="ORF">J2Z37_003647</name>
</gene>